<dbReference type="PRINTS" id="PR00038">
    <property type="entry name" value="HTHLUXR"/>
</dbReference>
<dbReference type="PANTHER" id="PTHR16305">
    <property type="entry name" value="TESTICULAR SOLUBLE ADENYLYL CYCLASE"/>
    <property type="match status" value="1"/>
</dbReference>
<dbReference type="PATRIC" id="fig|1245469.3.peg.7373"/>
<dbReference type="Proteomes" id="UP000011841">
    <property type="component" value="Chromosome"/>
</dbReference>
<dbReference type="GO" id="GO:0004016">
    <property type="term" value="F:adenylate cyclase activity"/>
    <property type="evidence" value="ECO:0007669"/>
    <property type="project" value="TreeGrafter"/>
</dbReference>
<evidence type="ECO:0000259" key="3">
    <source>
        <dbReference type="PROSITE" id="PS50043"/>
    </source>
</evidence>
<dbReference type="InterPro" id="IPR036388">
    <property type="entry name" value="WH-like_DNA-bd_sf"/>
</dbReference>
<proteinExistence type="predicted"/>
<dbReference type="Gene3D" id="1.10.10.10">
    <property type="entry name" value="Winged helix-like DNA-binding domain superfamily/Winged helix DNA-binding domain"/>
    <property type="match status" value="1"/>
</dbReference>
<organism evidence="4 5">
    <name type="scientific">Bradyrhizobium oligotrophicum S58</name>
    <dbReference type="NCBI Taxonomy" id="1245469"/>
    <lineage>
        <taxon>Bacteria</taxon>
        <taxon>Pseudomonadati</taxon>
        <taxon>Pseudomonadota</taxon>
        <taxon>Alphaproteobacteria</taxon>
        <taxon>Hyphomicrobiales</taxon>
        <taxon>Nitrobacteraceae</taxon>
        <taxon>Bradyrhizobium</taxon>
    </lineage>
</organism>
<dbReference type="InterPro" id="IPR041664">
    <property type="entry name" value="AAA_16"/>
</dbReference>
<dbReference type="Gene3D" id="3.40.50.300">
    <property type="entry name" value="P-loop containing nucleotide triphosphate hydrolases"/>
    <property type="match status" value="1"/>
</dbReference>
<dbReference type="GO" id="GO:0005524">
    <property type="term" value="F:ATP binding"/>
    <property type="evidence" value="ECO:0007669"/>
    <property type="project" value="UniProtKB-KW"/>
</dbReference>
<evidence type="ECO:0000256" key="2">
    <source>
        <dbReference type="ARBA" id="ARBA00022840"/>
    </source>
</evidence>
<dbReference type="SUPFAM" id="SSF52540">
    <property type="entry name" value="P-loop containing nucleoside triphosphate hydrolases"/>
    <property type="match status" value="1"/>
</dbReference>
<dbReference type="GO" id="GO:0006355">
    <property type="term" value="P:regulation of DNA-templated transcription"/>
    <property type="evidence" value="ECO:0007669"/>
    <property type="project" value="InterPro"/>
</dbReference>
<name>M4ZH81_9BRAD</name>
<sequence>MKDSGVPLIGRDQESNRLRELLPSKNGRAVGAVLVGEAGIGKSRLVEALAQTAKQRGFCVARGAAYEMAEPLPYGLFADTFSQWAREQPTLLNHARNDMIRPLSRLVPAFAAAADLPALKGLSGPDERFRLFESAVHLLHAVAVESPLLLVLEDLHWADRESWAMLLHCLRSTRSLPLLTVITLRPDETGGEPLELNALTRESELHRIAVRPLEPADTMRMLELLADERLPASLATAIHRETGGNPFYVRQLFNHLVEEGKLLGREGQWPADLVNNGLGIPAGLRPLLSRRFARLSGPTLGMLRIAAIFPEGFDLGRLQLLISDSEEAILDHIDEAMRAGVLVVRGGGYVFAHALLRRAMYDELNPDRRAILHRRAATRLAELDADPGEIAHQYHASQRIAGAEIGEVFALKAAERARANYISEHEAAFLRIACDLAGDAVSDEMLRDLALAQAASLDVEAADATTRLLFGRCWERQPSWIMSFLVTIVRRLRDAGAPTEMWQPLVERGLEACGARRDLHWARLEVLRQYWRCRWNDGTFEAIYHAPDPLALDLVRQLGDEEDRASALDLYAPRSIEQTVQVQRWAAEWQSPAAIIRAREVVTHDWIYRHGQLAMGVETAHDLLRDAKCFGSLPGRIEALTSLAIAEASLGHLASSDAALRDARALAVRLGPWHRLHLALELSAVAWRAYLYGGDWPAIGRIASRALQIVKDHPVRLGQIVLGFAALTEAFLPGENEYDVRIEALLRSLENTNSDRQLSDDALGLGACAAWQREDVKRARRFEALVRAPKHGSTIGAAGDCREFILGRLASLQGHTAAARAHFAKARGDLERAGQVCLRALVDLDEAIVAGTSGDKPSSHALLQRGREQFVALGMRSWQERVDRARIEGVEIEPRNLPARGPDDLSPREMEILGRLAAGSRSKAIAAELRLSVPTVNRHIANIYMKIGVSSRAAATAYAMRHRLSMLQ</sequence>
<evidence type="ECO:0000313" key="5">
    <source>
        <dbReference type="Proteomes" id="UP000011841"/>
    </source>
</evidence>
<keyword evidence="1" id="KW-0547">Nucleotide-binding</keyword>
<evidence type="ECO:0000256" key="1">
    <source>
        <dbReference type="ARBA" id="ARBA00022741"/>
    </source>
</evidence>
<dbReference type="GO" id="GO:0005737">
    <property type="term" value="C:cytoplasm"/>
    <property type="evidence" value="ECO:0007669"/>
    <property type="project" value="TreeGrafter"/>
</dbReference>
<dbReference type="STRING" id="1245469.S58_72140"/>
<dbReference type="PROSITE" id="PS00622">
    <property type="entry name" value="HTH_LUXR_1"/>
    <property type="match status" value="1"/>
</dbReference>
<dbReference type="EMBL" id="AP012603">
    <property type="protein sequence ID" value="BAM93178.1"/>
    <property type="molecule type" value="Genomic_DNA"/>
</dbReference>
<dbReference type="GO" id="GO:0003677">
    <property type="term" value="F:DNA binding"/>
    <property type="evidence" value="ECO:0007669"/>
    <property type="project" value="InterPro"/>
</dbReference>
<dbReference type="InterPro" id="IPR000792">
    <property type="entry name" value="Tscrpt_reg_LuxR_C"/>
</dbReference>
<dbReference type="Pfam" id="PF13191">
    <property type="entry name" value="AAA_16"/>
    <property type="match status" value="1"/>
</dbReference>
<dbReference type="KEGG" id="aol:S58_72140"/>
<dbReference type="RefSeq" id="WP_015670249.1">
    <property type="nucleotide sequence ID" value="NC_020453.1"/>
</dbReference>
<dbReference type="SUPFAM" id="SSF46894">
    <property type="entry name" value="C-terminal effector domain of the bipartite response regulators"/>
    <property type="match status" value="1"/>
</dbReference>
<keyword evidence="2" id="KW-0067">ATP-binding</keyword>
<dbReference type="GeneID" id="301820868"/>
<dbReference type="eggNOG" id="COG2197">
    <property type="taxonomic scope" value="Bacteria"/>
</dbReference>
<dbReference type="PANTHER" id="PTHR16305:SF28">
    <property type="entry name" value="GUANYLATE CYCLASE DOMAIN-CONTAINING PROTEIN"/>
    <property type="match status" value="1"/>
</dbReference>
<reference evidence="4 5" key="1">
    <citation type="journal article" date="2013" name="Appl. Environ. Microbiol.">
        <title>Genome analysis suggests that the soil oligotrophic bacterium Agromonas oligotrophica (Bradyrhizobium oligotrophicum) is a nitrogen-fixing symbiont of Aeschynomene indica.</title>
        <authorList>
            <person name="Okubo T."/>
            <person name="Fukushima S."/>
            <person name="Itakura M."/>
            <person name="Oshima K."/>
            <person name="Longtonglang A."/>
            <person name="Teaumroong N."/>
            <person name="Mitsui H."/>
            <person name="Hattori M."/>
            <person name="Hattori R."/>
            <person name="Hattori T."/>
            <person name="Minamisawa K."/>
        </authorList>
    </citation>
    <scope>NUCLEOTIDE SEQUENCE [LARGE SCALE GENOMIC DNA]</scope>
    <source>
        <strain evidence="4 5">S58</strain>
    </source>
</reference>
<protein>
    <recommendedName>
        <fullName evidence="3">HTH luxR-type domain-containing protein</fullName>
    </recommendedName>
</protein>
<dbReference type="InterPro" id="IPR027417">
    <property type="entry name" value="P-loop_NTPase"/>
</dbReference>
<keyword evidence="5" id="KW-1185">Reference proteome</keyword>
<dbReference type="SMART" id="SM00421">
    <property type="entry name" value="HTH_LUXR"/>
    <property type="match status" value="1"/>
</dbReference>
<dbReference type="AlphaFoldDB" id="M4ZH81"/>
<dbReference type="Pfam" id="PF00196">
    <property type="entry name" value="GerE"/>
    <property type="match status" value="1"/>
</dbReference>
<dbReference type="HOGENOM" id="CLU_006850_0_2_5"/>
<gene>
    <name evidence="4" type="ORF">S58_72140</name>
</gene>
<accession>M4ZH81</accession>
<dbReference type="PROSITE" id="PS50043">
    <property type="entry name" value="HTH_LUXR_2"/>
    <property type="match status" value="1"/>
</dbReference>
<feature type="domain" description="HTH luxR-type" evidence="3">
    <location>
        <begin position="898"/>
        <end position="963"/>
    </location>
</feature>
<dbReference type="eggNOG" id="COG3899">
    <property type="taxonomic scope" value="Bacteria"/>
</dbReference>
<dbReference type="CDD" id="cd06170">
    <property type="entry name" value="LuxR_C_like"/>
    <property type="match status" value="1"/>
</dbReference>
<dbReference type="InterPro" id="IPR016032">
    <property type="entry name" value="Sig_transdc_resp-reg_C-effctor"/>
</dbReference>
<evidence type="ECO:0000313" key="4">
    <source>
        <dbReference type="EMBL" id="BAM93178.1"/>
    </source>
</evidence>
<dbReference type="OrthoDB" id="9785312at2"/>